<protein>
    <recommendedName>
        <fullName evidence="1">Methyltransferase type 11 domain-containing protein</fullName>
    </recommendedName>
</protein>
<feature type="domain" description="Methyltransferase type 11" evidence="1">
    <location>
        <begin position="50"/>
        <end position="146"/>
    </location>
</feature>
<reference evidence="2 3" key="1">
    <citation type="submission" date="2015-06" db="EMBL/GenBank/DDBJ databases">
        <title>Genome sequence of Pseudoalteromonas peptidolytica.</title>
        <authorList>
            <person name="Xie B.-B."/>
            <person name="Rong J.-C."/>
            <person name="Qin Q.-L."/>
            <person name="Zhang Y.-Z."/>
        </authorList>
    </citation>
    <scope>NUCLEOTIDE SEQUENCE [LARGE SCALE GENOMIC DNA]</scope>
    <source>
        <strain evidence="2 3">F12-50-A1</strain>
    </source>
</reference>
<dbReference type="InterPro" id="IPR013216">
    <property type="entry name" value="Methyltransf_11"/>
</dbReference>
<accession>A0A8I0N0I1</accession>
<dbReference type="Gene3D" id="3.40.50.150">
    <property type="entry name" value="Vaccinia Virus protein VP39"/>
    <property type="match status" value="1"/>
</dbReference>
<dbReference type="CDD" id="cd02440">
    <property type="entry name" value="AdoMet_MTases"/>
    <property type="match status" value="1"/>
</dbReference>
<dbReference type="AlphaFoldDB" id="A0A8I0N0I1"/>
<name>A0A8I0N0I1_9GAMM</name>
<proteinExistence type="predicted"/>
<organism evidence="2 3">
    <name type="scientific">Pseudoalteromonas peptidolytica F12-50-A1</name>
    <dbReference type="NCBI Taxonomy" id="1315280"/>
    <lineage>
        <taxon>Bacteria</taxon>
        <taxon>Pseudomonadati</taxon>
        <taxon>Pseudomonadota</taxon>
        <taxon>Gammaproteobacteria</taxon>
        <taxon>Alteromonadales</taxon>
        <taxon>Pseudoalteromonadaceae</taxon>
        <taxon>Pseudoalteromonas</taxon>
    </lineage>
</organism>
<evidence type="ECO:0000313" key="2">
    <source>
        <dbReference type="EMBL" id="MBE0348673.1"/>
    </source>
</evidence>
<dbReference type="Proteomes" id="UP000660708">
    <property type="component" value="Unassembled WGS sequence"/>
</dbReference>
<dbReference type="SUPFAM" id="SSF53335">
    <property type="entry name" value="S-adenosyl-L-methionine-dependent methyltransferases"/>
    <property type="match status" value="1"/>
</dbReference>
<keyword evidence="3" id="KW-1185">Reference proteome</keyword>
<dbReference type="PANTHER" id="PTHR43591:SF110">
    <property type="entry name" value="RHODANESE DOMAIN-CONTAINING PROTEIN"/>
    <property type="match status" value="1"/>
</dbReference>
<dbReference type="PANTHER" id="PTHR43591">
    <property type="entry name" value="METHYLTRANSFERASE"/>
    <property type="match status" value="1"/>
</dbReference>
<sequence>MKYVRNNEHDEEVIKQFTKQAIPFTKVTGHLDSIELLIEMSGATADDNILDIACGPGLVACEFAKVARHVTGIDLTEKMIEQALCHQKEKGLNNLSWDIGTVYQLPYDSDTFSVVVSRYSFHHLLNPDMALTEMLRVCMPGGVIVIADVALPADKSEAFNRMERLRDPSHTEALSYDKWKQLLFNSGLKKIRRGSYKVPMELETQLNASFPNPGDDKKIREIFLQDIDANCLGVESHKCGDEVHFSYPISVYVGEK</sequence>
<dbReference type="InterPro" id="IPR029063">
    <property type="entry name" value="SAM-dependent_MTases_sf"/>
</dbReference>
<dbReference type="Pfam" id="PF08241">
    <property type="entry name" value="Methyltransf_11"/>
    <property type="match status" value="1"/>
</dbReference>
<evidence type="ECO:0000313" key="3">
    <source>
        <dbReference type="Proteomes" id="UP000660708"/>
    </source>
</evidence>
<gene>
    <name evidence="2" type="ORF">PPEP_b0477</name>
</gene>
<evidence type="ECO:0000259" key="1">
    <source>
        <dbReference type="Pfam" id="PF08241"/>
    </source>
</evidence>
<dbReference type="RefSeq" id="WP_147390002.1">
    <property type="nucleotide sequence ID" value="NZ_AQHF01000034.1"/>
</dbReference>
<comment type="caution">
    <text evidence="2">The sequence shown here is derived from an EMBL/GenBank/DDBJ whole genome shotgun (WGS) entry which is preliminary data.</text>
</comment>
<dbReference type="GO" id="GO:0008757">
    <property type="term" value="F:S-adenosylmethionine-dependent methyltransferase activity"/>
    <property type="evidence" value="ECO:0007669"/>
    <property type="project" value="InterPro"/>
</dbReference>
<dbReference type="EMBL" id="AQHF01000034">
    <property type="protein sequence ID" value="MBE0348673.1"/>
    <property type="molecule type" value="Genomic_DNA"/>
</dbReference>